<feature type="domain" description="Carbohydrate kinase PfkB" evidence="3">
    <location>
        <begin position="172"/>
        <end position="258"/>
    </location>
</feature>
<dbReference type="InterPro" id="IPR029056">
    <property type="entry name" value="Ribokinase-like"/>
</dbReference>
<dbReference type="Gene3D" id="3.40.1190.20">
    <property type="match status" value="1"/>
</dbReference>
<sequence>MAAMRLIAVGDNCLDVYLSKNSMAVGGNALNVAAQWHRQGCDARYFGVVGKDAEGDVIATAIEAIGLPGADLERRDGATAVTLLLEQDGDRRFLLEDLGVGRNYVPSPERYAALRRADWVHLGTNSSAELIERLIEDRIRFSIDVSTAHLSLDLKGVPLVFASGPDEPHVPVEPVIAALRDRGAARIVLTCGPRGAFFDDGAELVHVPAQAVDVVDTCGAGDSFIATFIVAHLLKGMDAGAAMRLATDAAARTCLHEGGFPQRLTAIPPWLLRKYADEISAAEG</sequence>
<comment type="caution">
    <text evidence="4">The sequence shown here is derived from an EMBL/GenBank/DDBJ whole genome shotgun (WGS) entry which is preliminary data.</text>
</comment>
<dbReference type="SUPFAM" id="SSF53613">
    <property type="entry name" value="Ribokinase-like"/>
    <property type="match status" value="1"/>
</dbReference>
<gene>
    <name evidence="4" type="ORF">HJA87_10325</name>
</gene>
<dbReference type="InterPro" id="IPR002173">
    <property type="entry name" value="Carboh/pur_kinase_PfkB_CS"/>
</dbReference>
<dbReference type="EMBL" id="JABTXI010000003">
    <property type="protein sequence ID" value="MBY3590278.1"/>
    <property type="molecule type" value="Genomic_DNA"/>
</dbReference>
<keyword evidence="1" id="KW-0808">Transferase</keyword>
<dbReference type="PANTHER" id="PTHR10584">
    <property type="entry name" value="SUGAR KINASE"/>
    <property type="match status" value="1"/>
</dbReference>
<evidence type="ECO:0000313" key="5">
    <source>
        <dbReference type="Proteomes" id="UP000720124"/>
    </source>
</evidence>
<evidence type="ECO:0000256" key="1">
    <source>
        <dbReference type="ARBA" id="ARBA00022679"/>
    </source>
</evidence>
<feature type="domain" description="Carbohydrate kinase PfkB" evidence="3">
    <location>
        <begin position="5"/>
        <end position="126"/>
    </location>
</feature>
<keyword evidence="5" id="KW-1185">Reference proteome</keyword>
<protein>
    <submittedName>
        <fullName evidence="4">Fructoselysine 6-kinase</fullName>
    </submittedName>
</protein>
<dbReference type="PANTHER" id="PTHR10584:SF166">
    <property type="entry name" value="RIBOKINASE"/>
    <property type="match status" value="1"/>
</dbReference>
<evidence type="ECO:0000256" key="2">
    <source>
        <dbReference type="ARBA" id="ARBA00022777"/>
    </source>
</evidence>
<dbReference type="PROSITE" id="PS00583">
    <property type="entry name" value="PFKB_KINASES_1"/>
    <property type="match status" value="1"/>
</dbReference>
<keyword evidence="2" id="KW-0418">Kinase</keyword>
<dbReference type="Pfam" id="PF00294">
    <property type="entry name" value="PfkB"/>
    <property type="match status" value="2"/>
</dbReference>
<evidence type="ECO:0000313" key="4">
    <source>
        <dbReference type="EMBL" id="MBY3590278.1"/>
    </source>
</evidence>
<dbReference type="RefSeq" id="WP_221095312.1">
    <property type="nucleotide sequence ID" value="NZ_JABDWX010000013.1"/>
</dbReference>
<evidence type="ECO:0000259" key="3">
    <source>
        <dbReference type="Pfam" id="PF00294"/>
    </source>
</evidence>
<accession>A0ABS7LG94</accession>
<proteinExistence type="predicted"/>
<dbReference type="Proteomes" id="UP000720124">
    <property type="component" value="Unassembled WGS sequence"/>
</dbReference>
<dbReference type="InterPro" id="IPR011611">
    <property type="entry name" value="PfkB_dom"/>
</dbReference>
<organism evidence="4 5">
    <name type="scientific">Rhizobium bangladeshense</name>
    <dbReference type="NCBI Taxonomy" id="1138189"/>
    <lineage>
        <taxon>Bacteria</taxon>
        <taxon>Pseudomonadati</taxon>
        <taxon>Pseudomonadota</taxon>
        <taxon>Alphaproteobacteria</taxon>
        <taxon>Hyphomicrobiales</taxon>
        <taxon>Rhizobiaceae</taxon>
        <taxon>Rhizobium/Agrobacterium group</taxon>
        <taxon>Rhizobium</taxon>
    </lineage>
</organism>
<reference evidence="4 5" key="1">
    <citation type="submission" date="2020-06" db="EMBL/GenBank/DDBJ databases">
        <title>Global-level population genomics: horizontal gene transfer, symbiosis and evolution in Rhizobia.</title>
        <authorList>
            <person name="Gai Y."/>
        </authorList>
    </citation>
    <scope>NUCLEOTIDE SEQUENCE [LARGE SCALE GENOMIC DNA]</scope>
    <source>
        <strain evidence="4 5">PLR6_1b</strain>
    </source>
</reference>
<name>A0ABS7LG94_9HYPH</name>